<accession>A0ABQ4QCC2</accession>
<comment type="caution">
    <text evidence="3">The sequence shown here is derived from an EMBL/GenBank/DDBJ whole genome shotgun (WGS) entry which is preliminary data.</text>
</comment>
<feature type="transmembrane region" description="Helical" evidence="1">
    <location>
        <begin position="76"/>
        <end position="95"/>
    </location>
</feature>
<feature type="domain" description="EamA" evidence="2">
    <location>
        <begin position="11"/>
        <end position="146"/>
    </location>
</feature>
<dbReference type="RefSeq" id="WP_373322479.1">
    <property type="nucleotide sequence ID" value="NZ_BPQG01000007.1"/>
</dbReference>
<dbReference type="Gene3D" id="1.10.3730.20">
    <property type="match status" value="1"/>
</dbReference>
<feature type="transmembrane region" description="Helical" evidence="1">
    <location>
        <begin position="130"/>
        <end position="148"/>
    </location>
</feature>
<evidence type="ECO:0000259" key="2">
    <source>
        <dbReference type="Pfam" id="PF00892"/>
    </source>
</evidence>
<keyword evidence="1" id="KW-0812">Transmembrane</keyword>
<dbReference type="InterPro" id="IPR037185">
    <property type="entry name" value="EmrE-like"/>
</dbReference>
<evidence type="ECO:0000256" key="1">
    <source>
        <dbReference type="SAM" id="Phobius"/>
    </source>
</evidence>
<sequence>MATLIQSSIQSWRFWALLSAAFAALTAILAKVGVAGVPSDVATLVRTVVILALTAAIVVVTGQAADLARIPGRSAVFLVLSGLATGASWLCYFRALSLGDAARVAPIDKLSVVLVALFGATLLGETLSPLNWLGVALIAAGAVLVAVGA</sequence>
<dbReference type="EMBL" id="BPQG01000007">
    <property type="protein sequence ID" value="GJD42869.1"/>
    <property type="molecule type" value="Genomic_DNA"/>
</dbReference>
<evidence type="ECO:0000313" key="4">
    <source>
        <dbReference type="Proteomes" id="UP001055117"/>
    </source>
</evidence>
<organism evidence="3 4">
    <name type="scientific">Methylobacterium cerastii</name>
    <dbReference type="NCBI Taxonomy" id="932741"/>
    <lineage>
        <taxon>Bacteria</taxon>
        <taxon>Pseudomonadati</taxon>
        <taxon>Pseudomonadota</taxon>
        <taxon>Alphaproteobacteria</taxon>
        <taxon>Hyphomicrobiales</taxon>
        <taxon>Methylobacteriaceae</taxon>
        <taxon>Methylobacterium</taxon>
    </lineage>
</organism>
<proteinExistence type="predicted"/>
<dbReference type="Proteomes" id="UP001055117">
    <property type="component" value="Unassembled WGS sequence"/>
</dbReference>
<dbReference type="Pfam" id="PF00892">
    <property type="entry name" value="EamA"/>
    <property type="match status" value="1"/>
</dbReference>
<gene>
    <name evidence="3" type="ORF">AFCDBAGC_0711</name>
</gene>
<protein>
    <recommendedName>
        <fullName evidence="2">EamA domain-containing protein</fullName>
    </recommendedName>
</protein>
<name>A0ABQ4QCC2_9HYPH</name>
<dbReference type="SUPFAM" id="SSF103481">
    <property type="entry name" value="Multidrug resistance efflux transporter EmrE"/>
    <property type="match status" value="1"/>
</dbReference>
<reference evidence="3 4" key="1">
    <citation type="journal article" date="2021" name="Front. Microbiol.">
        <title>Comprehensive Comparative Genomics and Phenotyping of Methylobacterium Species.</title>
        <authorList>
            <person name="Alessa O."/>
            <person name="Ogura Y."/>
            <person name="Fujitani Y."/>
            <person name="Takami H."/>
            <person name="Hayashi T."/>
            <person name="Sahin N."/>
            <person name="Tani A."/>
        </authorList>
    </citation>
    <scope>NUCLEOTIDE SEQUENCE [LARGE SCALE GENOMIC DNA]</scope>
    <source>
        <strain evidence="3 4">DSM 23679</strain>
    </source>
</reference>
<keyword evidence="1" id="KW-0472">Membrane</keyword>
<feature type="transmembrane region" description="Helical" evidence="1">
    <location>
        <begin position="107"/>
        <end position="124"/>
    </location>
</feature>
<feature type="transmembrane region" description="Helical" evidence="1">
    <location>
        <begin position="44"/>
        <end position="64"/>
    </location>
</feature>
<dbReference type="PANTHER" id="PTHR22911:SF137">
    <property type="entry name" value="SOLUTE CARRIER FAMILY 35 MEMBER G2-RELATED"/>
    <property type="match status" value="1"/>
</dbReference>
<feature type="transmembrane region" description="Helical" evidence="1">
    <location>
        <begin position="12"/>
        <end position="32"/>
    </location>
</feature>
<keyword evidence="1" id="KW-1133">Transmembrane helix</keyword>
<dbReference type="InterPro" id="IPR000620">
    <property type="entry name" value="EamA_dom"/>
</dbReference>
<keyword evidence="4" id="KW-1185">Reference proteome</keyword>
<evidence type="ECO:0000313" key="3">
    <source>
        <dbReference type="EMBL" id="GJD42869.1"/>
    </source>
</evidence>
<dbReference type="PANTHER" id="PTHR22911">
    <property type="entry name" value="ACYL-MALONYL CONDENSING ENZYME-RELATED"/>
    <property type="match status" value="1"/>
</dbReference>